<protein>
    <recommendedName>
        <fullName evidence="3">DUF892 family protein</fullName>
    </recommendedName>
</protein>
<evidence type="ECO:0000313" key="2">
    <source>
        <dbReference type="Proteomes" id="UP000318478"/>
    </source>
</evidence>
<dbReference type="EMBL" id="SJPO01000004">
    <property type="protein sequence ID" value="TWT77363.1"/>
    <property type="molecule type" value="Genomic_DNA"/>
</dbReference>
<dbReference type="RefSeq" id="WP_146586433.1">
    <property type="nucleotide sequence ID" value="NZ_SJPO01000004.1"/>
</dbReference>
<reference evidence="1 2" key="1">
    <citation type="submission" date="2019-02" db="EMBL/GenBank/DDBJ databases">
        <title>Deep-cultivation of Planctomycetes and their phenomic and genomic characterization uncovers novel biology.</title>
        <authorList>
            <person name="Wiegand S."/>
            <person name="Jogler M."/>
            <person name="Boedeker C."/>
            <person name="Pinto D."/>
            <person name="Vollmers J."/>
            <person name="Rivas-Marin E."/>
            <person name="Kohn T."/>
            <person name="Peeters S.H."/>
            <person name="Heuer A."/>
            <person name="Rast P."/>
            <person name="Oberbeckmann S."/>
            <person name="Bunk B."/>
            <person name="Jeske O."/>
            <person name="Meyerdierks A."/>
            <person name="Storesund J.E."/>
            <person name="Kallscheuer N."/>
            <person name="Luecker S."/>
            <person name="Lage O.M."/>
            <person name="Pohl T."/>
            <person name="Merkel B.J."/>
            <person name="Hornburger P."/>
            <person name="Mueller R.-W."/>
            <person name="Bruemmer F."/>
            <person name="Labrenz M."/>
            <person name="Spormann A.M."/>
            <person name="Op Den Camp H."/>
            <person name="Overmann J."/>
            <person name="Amann R."/>
            <person name="Jetten M.S.M."/>
            <person name="Mascher T."/>
            <person name="Medema M.H."/>
            <person name="Devos D.P."/>
            <person name="Kaster A.-K."/>
            <person name="Ovreas L."/>
            <person name="Rohde M."/>
            <person name="Galperin M.Y."/>
            <person name="Jogler C."/>
        </authorList>
    </citation>
    <scope>NUCLEOTIDE SEQUENCE [LARGE SCALE GENOMIC DNA]</scope>
    <source>
        <strain evidence="1 2">Pla123a</strain>
    </source>
</reference>
<evidence type="ECO:0008006" key="3">
    <source>
        <dbReference type="Google" id="ProtNLM"/>
    </source>
</evidence>
<dbReference type="OrthoDB" id="5504890at2"/>
<sequence length="161" mass="17615">MLSDALDIYLNDHLAVLVAERELCQRMEQENEQTPLAGYLQEHRGLCEEGERIVRDLLKSRGANASSLKTTAAWLAEKLGRLKLNGQITGYAPASRVLELEGLTVATQARLMLWRCLSASGVTFAGEPSPDWDELCDQADRQLAELRALQSAAAADAFGDA</sequence>
<comment type="caution">
    <text evidence="1">The sequence shown here is derived from an EMBL/GenBank/DDBJ whole genome shotgun (WGS) entry which is preliminary data.</text>
</comment>
<name>A0A5C5YR67_9BACT</name>
<dbReference type="AlphaFoldDB" id="A0A5C5YR67"/>
<accession>A0A5C5YR67</accession>
<dbReference type="Proteomes" id="UP000318478">
    <property type="component" value="Unassembled WGS sequence"/>
</dbReference>
<organism evidence="1 2">
    <name type="scientific">Posidoniimonas polymericola</name>
    <dbReference type="NCBI Taxonomy" id="2528002"/>
    <lineage>
        <taxon>Bacteria</taxon>
        <taxon>Pseudomonadati</taxon>
        <taxon>Planctomycetota</taxon>
        <taxon>Planctomycetia</taxon>
        <taxon>Pirellulales</taxon>
        <taxon>Lacipirellulaceae</taxon>
        <taxon>Posidoniimonas</taxon>
    </lineage>
</organism>
<keyword evidence="2" id="KW-1185">Reference proteome</keyword>
<proteinExistence type="predicted"/>
<evidence type="ECO:0000313" key="1">
    <source>
        <dbReference type="EMBL" id="TWT77363.1"/>
    </source>
</evidence>
<gene>
    <name evidence="1" type="ORF">Pla123a_20240</name>
</gene>